<evidence type="ECO:0000313" key="1">
    <source>
        <dbReference type="EMBL" id="OAX77068.1"/>
    </source>
</evidence>
<dbReference type="AlphaFoldDB" id="A0A1B7NJU1"/>
<name>A0A1B7NJU1_9EURO</name>
<comment type="caution">
    <text evidence="1">The sequence shown here is derived from an EMBL/GenBank/DDBJ whole genome shotgun (WGS) entry which is preliminary data.</text>
</comment>
<reference evidence="1 2" key="1">
    <citation type="submission" date="2015-07" db="EMBL/GenBank/DDBJ databases">
        <title>Emmonsia species relationships and genome sequence.</title>
        <authorList>
            <person name="Cuomo C.A."/>
            <person name="Schwartz I.S."/>
            <person name="Kenyon C."/>
            <person name="de Hoog G.S."/>
            <person name="Govender N.P."/>
            <person name="Botha A."/>
            <person name="Moreno L."/>
            <person name="de Vries M."/>
            <person name="Munoz J.F."/>
            <person name="Stielow J.B."/>
        </authorList>
    </citation>
    <scope>NUCLEOTIDE SEQUENCE [LARGE SCALE GENOMIC DNA]</scope>
    <source>
        <strain evidence="1 2">CBS 136260</strain>
    </source>
</reference>
<dbReference type="EMBL" id="LGUA01003493">
    <property type="protein sequence ID" value="OAX77068.1"/>
    <property type="molecule type" value="Genomic_DNA"/>
</dbReference>
<keyword evidence="2" id="KW-1185">Reference proteome</keyword>
<evidence type="ECO:0000313" key="2">
    <source>
        <dbReference type="Proteomes" id="UP000091918"/>
    </source>
</evidence>
<organism evidence="1 2">
    <name type="scientific">Emergomyces africanus</name>
    <dbReference type="NCBI Taxonomy" id="1955775"/>
    <lineage>
        <taxon>Eukaryota</taxon>
        <taxon>Fungi</taxon>
        <taxon>Dikarya</taxon>
        <taxon>Ascomycota</taxon>
        <taxon>Pezizomycotina</taxon>
        <taxon>Eurotiomycetes</taxon>
        <taxon>Eurotiomycetidae</taxon>
        <taxon>Onygenales</taxon>
        <taxon>Ajellomycetaceae</taxon>
        <taxon>Emergomyces</taxon>
    </lineage>
</organism>
<dbReference type="Proteomes" id="UP000091918">
    <property type="component" value="Unassembled WGS sequence"/>
</dbReference>
<sequence>MGIEVGRVDGCIVIVPGDKERSSLMVGEGNRRRPLTAQQVGETGARQVPKQRVLVGLKARWVRES</sequence>
<proteinExistence type="predicted"/>
<accession>A0A1B7NJU1</accession>
<protein>
    <submittedName>
        <fullName evidence="1">Uncharacterized protein</fullName>
    </submittedName>
</protein>
<gene>
    <name evidence="1" type="ORF">ACJ72_08637</name>
</gene>